<proteinExistence type="predicted"/>
<accession>A0ACC3D9H5</accession>
<dbReference type="Proteomes" id="UP001186974">
    <property type="component" value="Unassembled WGS sequence"/>
</dbReference>
<organism evidence="1 2">
    <name type="scientific">Coniosporium uncinatum</name>
    <dbReference type="NCBI Taxonomy" id="93489"/>
    <lineage>
        <taxon>Eukaryota</taxon>
        <taxon>Fungi</taxon>
        <taxon>Dikarya</taxon>
        <taxon>Ascomycota</taxon>
        <taxon>Pezizomycotina</taxon>
        <taxon>Dothideomycetes</taxon>
        <taxon>Dothideomycetes incertae sedis</taxon>
        <taxon>Coniosporium</taxon>
    </lineage>
</organism>
<keyword evidence="2" id="KW-1185">Reference proteome</keyword>
<dbReference type="EMBL" id="JAWDJW010006648">
    <property type="protein sequence ID" value="KAK3063999.1"/>
    <property type="molecule type" value="Genomic_DNA"/>
</dbReference>
<evidence type="ECO:0000313" key="2">
    <source>
        <dbReference type="Proteomes" id="UP001186974"/>
    </source>
</evidence>
<protein>
    <submittedName>
        <fullName evidence="1">Uncharacterized protein</fullName>
    </submittedName>
</protein>
<feature type="non-terminal residue" evidence="1">
    <location>
        <position position="113"/>
    </location>
</feature>
<sequence>MTACDRCKVLGMLPEGELAGKGEEVDEQVRERETGNGLVREHNRQSAVELARFIQGLELLRGSCVICRFTGKVGKQEAEHTLDGCKSVNKWRFIQAKKKTQEQGRKIREGWLA</sequence>
<comment type="caution">
    <text evidence="1">The sequence shown here is derived from an EMBL/GenBank/DDBJ whole genome shotgun (WGS) entry which is preliminary data.</text>
</comment>
<reference evidence="1" key="1">
    <citation type="submission" date="2024-09" db="EMBL/GenBank/DDBJ databases">
        <title>Black Yeasts Isolated from many extreme environments.</title>
        <authorList>
            <person name="Coleine C."/>
            <person name="Stajich J.E."/>
            <person name="Selbmann L."/>
        </authorList>
    </citation>
    <scope>NUCLEOTIDE SEQUENCE</scope>
    <source>
        <strain evidence="1">CCFEE 5737</strain>
    </source>
</reference>
<gene>
    <name evidence="1" type="ORF">LTS18_011037</name>
</gene>
<evidence type="ECO:0000313" key="1">
    <source>
        <dbReference type="EMBL" id="KAK3063999.1"/>
    </source>
</evidence>
<name>A0ACC3D9H5_9PEZI</name>